<reference evidence="2" key="2">
    <citation type="journal article" date="2023" name="IMA Fungus">
        <title>Comparative genomic study of the Penicillium genus elucidates a diverse pangenome and 15 lateral gene transfer events.</title>
        <authorList>
            <person name="Petersen C."/>
            <person name="Sorensen T."/>
            <person name="Nielsen M.R."/>
            <person name="Sondergaard T.E."/>
            <person name="Sorensen J.L."/>
            <person name="Fitzpatrick D.A."/>
            <person name="Frisvad J.C."/>
            <person name="Nielsen K.L."/>
        </authorList>
    </citation>
    <scope>NUCLEOTIDE SEQUENCE</scope>
    <source>
        <strain evidence="2">IBT 15544</strain>
    </source>
</reference>
<comment type="caution">
    <text evidence="2">The sequence shown here is derived from an EMBL/GenBank/DDBJ whole genome shotgun (WGS) entry which is preliminary data.</text>
</comment>
<evidence type="ECO:0000256" key="1">
    <source>
        <dbReference type="SAM" id="MobiDB-lite"/>
    </source>
</evidence>
<gene>
    <name evidence="2" type="ORF">N7498_005733</name>
</gene>
<evidence type="ECO:0000313" key="2">
    <source>
        <dbReference type="EMBL" id="KAJ5204854.1"/>
    </source>
</evidence>
<dbReference type="EMBL" id="JAPQKR010000012">
    <property type="protein sequence ID" value="KAJ5204854.1"/>
    <property type="molecule type" value="Genomic_DNA"/>
</dbReference>
<protein>
    <recommendedName>
        <fullName evidence="4">Transcription factor domain-containing protein</fullName>
    </recommendedName>
</protein>
<accession>A0A9W9MP08</accession>
<feature type="region of interest" description="Disordered" evidence="1">
    <location>
        <begin position="1"/>
        <end position="53"/>
    </location>
</feature>
<dbReference type="AlphaFoldDB" id="A0A9W9MP08"/>
<dbReference type="Proteomes" id="UP001150904">
    <property type="component" value="Unassembled WGS sequence"/>
</dbReference>
<feature type="compositionally biased region" description="Low complexity" evidence="1">
    <location>
        <begin position="15"/>
        <end position="29"/>
    </location>
</feature>
<feature type="compositionally biased region" description="Basic and acidic residues" evidence="1">
    <location>
        <begin position="1"/>
        <end position="14"/>
    </location>
</feature>
<dbReference type="Pfam" id="PF11951">
    <property type="entry name" value="Fungal_trans_2"/>
    <property type="match status" value="1"/>
</dbReference>
<evidence type="ECO:0000313" key="3">
    <source>
        <dbReference type="Proteomes" id="UP001150904"/>
    </source>
</evidence>
<feature type="compositionally biased region" description="Polar residues" evidence="1">
    <location>
        <begin position="40"/>
        <end position="53"/>
    </location>
</feature>
<sequence length="544" mass="60465">MFRDESKSVMRKAEAGSSSSSVSPAPSAPRQKRSPARSPRITSPDGSLTSELTVSVDPNSFDFNSDPQFDMFMPDRWLIPLEVQPPAAPSQQEAICYFLRSNAFPGTFWMSDFVTKFLTEPGGTVSQRAMQSSIVAVSSAMLSRVRKVNSLREVARKEYVAALNLLNTALADVEEAKTNQALGAVVLLAIYEVVTSRAPQDIDLWTNHITGATALLDLRGTEQLKTEAGLRLFMHLRYQITISCIQRDTRVPESLLECTKFAMFLRPSEAHTNRLVIIIGKLSNFRADLLAERFNNESEIIAAASAIEADLIAWLAALPPDFNYETLTKSPYDFPFQERCRGIATYDDQYHVYQNLWVCSTWNQYRCARIIVSEIILSHIRQMSHSSSLRSLSDEIRLHCKSLRSTIQRLSLDICRSVPFHLGANQKDASPNFPPPESYIGGLMLLWPLFLAGVVESPSHSQRRWVVSCLRMIGNTMGLDQALALMDIVASDPGILHHVLEEDESAITEEPAISAGSTIVPKKRSVSLINLPVDTIPASVDEGF</sequence>
<organism evidence="2 3">
    <name type="scientific">Penicillium cinerascens</name>
    <dbReference type="NCBI Taxonomy" id="70096"/>
    <lineage>
        <taxon>Eukaryota</taxon>
        <taxon>Fungi</taxon>
        <taxon>Dikarya</taxon>
        <taxon>Ascomycota</taxon>
        <taxon>Pezizomycotina</taxon>
        <taxon>Eurotiomycetes</taxon>
        <taxon>Eurotiomycetidae</taxon>
        <taxon>Eurotiales</taxon>
        <taxon>Aspergillaceae</taxon>
        <taxon>Penicillium</taxon>
    </lineage>
</organism>
<dbReference type="RefSeq" id="XP_058309333.1">
    <property type="nucleotide sequence ID" value="XM_058452795.1"/>
</dbReference>
<evidence type="ECO:0008006" key="4">
    <source>
        <dbReference type="Google" id="ProtNLM"/>
    </source>
</evidence>
<proteinExistence type="predicted"/>
<dbReference type="InterPro" id="IPR021858">
    <property type="entry name" value="Fun_TF"/>
</dbReference>
<dbReference type="InterPro" id="IPR053175">
    <property type="entry name" value="DHMBA_Reg_Transcription_Factor"/>
</dbReference>
<dbReference type="GeneID" id="83180096"/>
<dbReference type="PANTHER" id="PTHR38791">
    <property type="entry name" value="ZN(II)2CYS6 TRANSCRIPTION FACTOR (EUROFUNG)-RELATED-RELATED"/>
    <property type="match status" value="1"/>
</dbReference>
<dbReference type="PANTHER" id="PTHR38791:SF5">
    <property type="entry name" value="TRANSCRIPTION FACTOR DBAG-RELATED"/>
    <property type="match status" value="1"/>
</dbReference>
<keyword evidence="3" id="KW-1185">Reference proteome</keyword>
<dbReference type="OrthoDB" id="2991872at2759"/>
<reference evidence="2" key="1">
    <citation type="submission" date="2022-12" db="EMBL/GenBank/DDBJ databases">
        <authorList>
            <person name="Petersen C."/>
        </authorList>
    </citation>
    <scope>NUCLEOTIDE SEQUENCE</scope>
    <source>
        <strain evidence="2">IBT 15544</strain>
    </source>
</reference>
<name>A0A9W9MP08_9EURO</name>